<dbReference type="EMBL" id="CP163440">
    <property type="protein sequence ID" value="XDQ66518.1"/>
    <property type="molecule type" value="Genomic_DNA"/>
</dbReference>
<evidence type="ECO:0008006" key="4">
    <source>
        <dbReference type="Google" id="ProtNLM"/>
    </source>
</evidence>
<keyword evidence="2" id="KW-0812">Transmembrane</keyword>
<evidence type="ECO:0000313" key="3">
    <source>
        <dbReference type="EMBL" id="XDQ66518.1"/>
    </source>
</evidence>
<feature type="region of interest" description="Disordered" evidence="1">
    <location>
        <begin position="182"/>
        <end position="230"/>
    </location>
</feature>
<reference evidence="3" key="1">
    <citation type="submission" date="2024-07" db="EMBL/GenBank/DDBJ databases">
        <authorList>
            <person name="Yu S.T."/>
        </authorList>
    </citation>
    <scope>NUCLEOTIDE SEQUENCE</scope>
    <source>
        <strain evidence="3">R35</strain>
    </source>
</reference>
<proteinExistence type="predicted"/>
<dbReference type="AlphaFoldDB" id="A0AB39SJK4"/>
<organism evidence="3">
    <name type="scientific">Streptomyces sp. R35</name>
    <dbReference type="NCBI Taxonomy" id="3238630"/>
    <lineage>
        <taxon>Bacteria</taxon>
        <taxon>Bacillati</taxon>
        <taxon>Actinomycetota</taxon>
        <taxon>Actinomycetes</taxon>
        <taxon>Kitasatosporales</taxon>
        <taxon>Streptomycetaceae</taxon>
        <taxon>Streptomyces</taxon>
    </lineage>
</organism>
<evidence type="ECO:0000256" key="1">
    <source>
        <dbReference type="SAM" id="MobiDB-lite"/>
    </source>
</evidence>
<accession>A0AB39SJK4</accession>
<keyword evidence="2" id="KW-1133">Transmembrane helix</keyword>
<evidence type="ECO:0000256" key="2">
    <source>
        <dbReference type="SAM" id="Phobius"/>
    </source>
</evidence>
<feature type="transmembrane region" description="Helical" evidence="2">
    <location>
        <begin position="64"/>
        <end position="87"/>
    </location>
</feature>
<name>A0AB39SJK4_9ACTN</name>
<sequence length="340" mass="37071">MTTDVFGGNLMRDIERSLSALGARIQPEPSTPQQIDALLERILLEPQQSRGPARRRKKRGGRKARNLSLVGLLAAGAAAAVFGSGLLDQPFPEPANPATPPMLRVSAEDNMSAPQALEAIARRTEKLKETAPSDGHFVQDTWSLTTRIGGHQITSAVVPERRDSWKRSDGSIDWKVKAEKPQFQNSGQKKLWEQQWSALDEPTTRSGKGGSSYGNPPAPEKMAQWLKEGSPGDTAGFISESLVQKMMTNHLDPEQRAEMLRTLAARKDLKLSGTTKDRAGREGLAFTVESDSSGLPSKHMLVIDADNGRILAYDEILTEDPGALNVKIPAVINYVTFLQG</sequence>
<gene>
    <name evidence="3" type="ORF">AB5J50_39800</name>
</gene>
<dbReference type="RefSeq" id="WP_369263520.1">
    <property type="nucleotide sequence ID" value="NZ_CP163440.1"/>
</dbReference>
<keyword evidence="2" id="KW-0472">Membrane</keyword>
<protein>
    <recommendedName>
        <fullName evidence="4">CU044_5270 family protein</fullName>
    </recommendedName>
</protein>